<comment type="caution">
    <text evidence="1">The sequence shown here is derived from an EMBL/GenBank/DDBJ whole genome shotgun (WGS) entry which is preliminary data.</text>
</comment>
<keyword evidence="2" id="KW-1185">Reference proteome</keyword>
<feature type="non-terminal residue" evidence="1">
    <location>
        <position position="65"/>
    </location>
</feature>
<accession>A0A9D3VY30</accession>
<dbReference type="Proteomes" id="UP000828251">
    <property type="component" value="Unassembled WGS sequence"/>
</dbReference>
<organism evidence="1 2">
    <name type="scientific">Gossypium stocksii</name>
    <dbReference type="NCBI Taxonomy" id="47602"/>
    <lineage>
        <taxon>Eukaryota</taxon>
        <taxon>Viridiplantae</taxon>
        <taxon>Streptophyta</taxon>
        <taxon>Embryophyta</taxon>
        <taxon>Tracheophyta</taxon>
        <taxon>Spermatophyta</taxon>
        <taxon>Magnoliopsida</taxon>
        <taxon>eudicotyledons</taxon>
        <taxon>Gunneridae</taxon>
        <taxon>Pentapetalae</taxon>
        <taxon>rosids</taxon>
        <taxon>malvids</taxon>
        <taxon>Malvales</taxon>
        <taxon>Malvaceae</taxon>
        <taxon>Malvoideae</taxon>
        <taxon>Gossypium</taxon>
    </lineage>
</organism>
<name>A0A9D3VY30_9ROSI</name>
<evidence type="ECO:0000313" key="1">
    <source>
        <dbReference type="EMBL" id="KAH1098099.1"/>
    </source>
</evidence>
<protein>
    <submittedName>
        <fullName evidence="1">Uncharacterized protein</fullName>
    </submittedName>
</protein>
<sequence length="65" mass="7232">MLIERVHGPSKIGKGHTEGPIQITITASEIQRGSSSEQPFILILNQIFNCIPHITHKNSLVILFK</sequence>
<dbReference type="AlphaFoldDB" id="A0A9D3VY30"/>
<dbReference type="EMBL" id="JAIQCV010000005">
    <property type="protein sequence ID" value="KAH1098099.1"/>
    <property type="molecule type" value="Genomic_DNA"/>
</dbReference>
<gene>
    <name evidence="1" type="ORF">J1N35_015020</name>
</gene>
<proteinExistence type="predicted"/>
<reference evidence="1 2" key="1">
    <citation type="journal article" date="2021" name="Plant Biotechnol. J.">
        <title>Multi-omics assisted identification of the key and species-specific regulatory components of drought-tolerant mechanisms in Gossypium stocksii.</title>
        <authorList>
            <person name="Yu D."/>
            <person name="Ke L."/>
            <person name="Zhang D."/>
            <person name="Wu Y."/>
            <person name="Sun Y."/>
            <person name="Mei J."/>
            <person name="Sun J."/>
            <person name="Sun Y."/>
        </authorList>
    </citation>
    <scope>NUCLEOTIDE SEQUENCE [LARGE SCALE GENOMIC DNA]</scope>
    <source>
        <strain evidence="2">cv. E1</strain>
        <tissue evidence="1">Leaf</tissue>
    </source>
</reference>
<evidence type="ECO:0000313" key="2">
    <source>
        <dbReference type="Proteomes" id="UP000828251"/>
    </source>
</evidence>